<reference evidence="2 3" key="1">
    <citation type="journal article" date="2017" name="BMC Genomics">
        <title>Comparative genomic and phylogenomic analyses of the Bifidobacteriaceae family.</title>
        <authorList>
            <person name="Lugli G.A."/>
            <person name="Milani C."/>
            <person name="Turroni F."/>
            <person name="Duranti S."/>
            <person name="Mancabelli L."/>
            <person name="Mangifesta M."/>
            <person name="Ferrario C."/>
            <person name="Modesto M."/>
            <person name="Mattarelli P."/>
            <person name="Jiri K."/>
            <person name="van Sinderen D."/>
            <person name="Ventura M."/>
        </authorList>
    </citation>
    <scope>NUCLEOTIDE SEQUENCE [LARGE SCALE GENOMIC DNA]</scope>
    <source>
        <strain evidence="2 3">DSM 100196</strain>
    </source>
</reference>
<evidence type="ECO:0000259" key="1">
    <source>
        <dbReference type="SMART" id="SM00850"/>
    </source>
</evidence>
<sequence length="286" mass="32303">MIGGRETVAESLTRELIHRFYSGDARWLAGHFAPDFTGIGAQSEQYRISVDDILRNTGVMPDLVFVRERYEQVAQSGDMTVVMGQYAAYVAPGQEMAFADIQRFTVIWRDLQNRDLQNRDLQNNDVSRAKLVHWHLSNPLRASVKGERFPRRTALGISRAMSLMTEQKRYQRELQIQDVTGATHRLLLFDLQYVESAGHNTVLHMTDGAKYVVHRGLGAFLADTGLEDDRCGFVRVHRGYAVNALYVRSVSDCVTMVNGDTLPVPQRKVTVVRETIAAARIDDDMA</sequence>
<dbReference type="OrthoDB" id="9802383at2"/>
<dbReference type="Gene3D" id="3.10.450.50">
    <property type="match status" value="1"/>
</dbReference>
<evidence type="ECO:0000313" key="2">
    <source>
        <dbReference type="EMBL" id="OZG57700.1"/>
    </source>
</evidence>
<dbReference type="GO" id="GO:0003677">
    <property type="term" value="F:DNA binding"/>
    <property type="evidence" value="ECO:0007669"/>
    <property type="project" value="InterPro"/>
</dbReference>
<name>A0A261FEU6_9BIFI</name>
<dbReference type="SMART" id="SM00850">
    <property type="entry name" value="LytTR"/>
    <property type="match status" value="1"/>
</dbReference>
<keyword evidence="3" id="KW-1185">Reference proteome</keyword>
<organism evidence="2 3">
    <name type="scientific">Bifidobacterium myosotis</name>
    <dbReference type="NCBI Taxonomy" id="1630166"/>
    <lineage>
        <taxon>Bacteria</taxon>
        <taxon>Bacillati</taxon>
        <taxon>Actinomycetota</taxon>
        <taxon>Actinomycetes</taxon>
        <taxon>Bifidobacteriales</taxon>
        <taxon>Bifidobacteriaceae</taxon>
        <taxon>Bifidobacterium</taxon>
    </lineage>
</organism>
<dbReference type="Gene3D" id="2.40.50.1020">
    <property type="entry name" value="LytTr DNA-binding domain"/>
    <property type="match status" value="1"/>
</dbReference>
<dbReference type="RefSeq" id="WP_158216980.1">
    <property type="nucleotide sequence ID" value="NZ_MWWW01000026.1"/>
</dbReference>
<accession>A0A261FEU6</accession>
<dbReference type="SUPFAM" id="SSF54427">
    <property type="entry name" value="NTF2-like"/>
    <property type="match status" value="1"/>
</dbReference>
<protein>
    <submittedName>
        <fullName evidence="2">LytTR family transcriptional regulator</fullName>
    </submittedName>
</protein>
<dbReference type="Proteomes" id="UP000216871">
    <property type="component" value="Unassembled WGS sequence"/>
</dbReference>
<feature type="domain" description="HTH LytTR-type" evidence="1">
    <location>
        <begin position="181"/>
        <end position="277"/>
    </location>
</feature>
<gene>
    <name evidence="2" type="ORF">BMYO_1840</name>
</gene>
<comment type="caution">
    <text evidence="2">The sequence shown here is derived from an EMBL/GenBank/DDBJ whole genome shotgun (WGS) entry which is preliminary data.</text>
</comment>
<proteinExistence type="predicted"/>
<dbReference type="InterPro" id="IPR032710">
    <property type="entry name" value="NTF2-like_dom_sf"/>
</dbReference>
<dbReference type="EMBL" id="MWWW01000026">
    <property type="protein sequence ID" value="OZG57700.1"/>
    <property type="molecule type" value="Genomic_DNA"/>
</dbReference>
<dbReference type="AlphaFoldDB" id="A0A261FEU6"/>
<dbReference type="InterPro" id="IPR007492">
    <property type="entry name" value="LytTR_DNA-bd_dom"/>
</dbReference>
<evidence type="ECO:0000313" key="3">
    <source>
        <dbReference type="Proteomes" id="UP000216871"/>
    </source>
</evidence>
<dbReference type="Pfam" id="PF04397">
    <property type="entry name" value="LytTR"/>
    <property type="match status" value="1"/>
</dbReference>